<reference evidence="1" key="1">
    <citation type="journal article" date="2013" name="Genetics">
        <title>The draft genome and transcriptome of Panagrellus redivivus are shaped by the harsh demands of a free-living lifestyle.</title>
        <authorList>
            <person name="Srinivasan J."/>
            <person name="Dillman A.R."/>
            <person name="Macchietto M.G."/>
            <person name="Heikkinen L."/>
            <person name="Lakso M."/>
            <person name="Fracchia K.M."/>
            <person name="Antoshechkin I."/>
            <person name="Mortazavi A."/>
            <person name="Wong G."/>
            <person name="Sternberg P.W."/>
        </authorList>
    </citation>
    <scope>NUCLEOTIDE SEQUENCE [LARGE SCALE GENOMIC DNA]</scope>
    <source>
        <strain evidence="1">MT8872</strain>
    </source>
</reference>
<accession>A0A7E4W9R1</accession>
<organism evidence="1 2">
    <name type="scientific">Panagrellus redivivus</name>
    <name type="common">Microworm</name>
    <dbReference type="NCBI Taxonomy" id="6233"/>
    <lineage>
        <taxon>Eukaryota</taxon>
        <taxon>Metazoa</taxon>
        <taxon>Ecdysozoa</taxon>
        <taxon>Nematoda</taxon>
        <taxon>Chromadorea</taxon>
        <taxon>Rhabditida</taxon>
        <taxon>Tylenchina</taxon>
        <taxon>Panagrolaimomorpha</taxon>
        <taxon>Panagrolaimoidea</taxon>
        <taxon>Panagrolaimidae</taxon>
        <taxon>Panagrellus</taxon>
    </lineage>
</organism>
<dbReference type="Proteomes" id="UP000492821">
    <property type="component" value="Unassembled WGS sequence"/>
</dbReference>
<reference evidence="2" key="2">
    <citation type="submission" date="2020-10" db="UniProtKB">
        <authorList>
            <consortium name="WormBaseParasite"/>
        </authorList>
    </citation>
    <scope>IDENTIFICATION</scope>
</reference>
<evidence type="ECO:0000313" key="2">
    <source>
        <dbReference type="WBParaSite" id="Pan_g783.t1"/>
    </source>
</evidence>
<dbReference type="AlphaFoldDB" id="A0A7E4W9R1"/>
<proteinExistence type="predicted"/>
<name>A0A7E4W9R1_PANRE</name>
<dbReference type="WBParaSite" id="Pan_g783.t1">
    <property type="protein sequence ID" value="Pan_g783.t1"/>
    <property type="gene ID" value="Pan_g783"/>
</dbReference>
<evidence type="ECO:0000313" key="1">
    <source>
        <dbReference type="Proteomes" id="UP000492821"/>
    </source>
</evidence>
<keyword evidence="1" id="KW-1185">Reference proteome</keyword>
<sequence>MSVTCLTGTEELRFRQGHAHNCLYIKFTNMVDATSIQWTLQIPKHDNPKYNTMTTTFILRNNGHQEQSDASPNS</sequence>
<protein>
    <submittedName>
        <fullName evidence="2">MSP domain-containing protein</fullName>
    </submittedName>
</protein>